<keyword evidence="7" id="KW-0862">Zinc</keyword>
<dbReference type="InterPro" id="IPR014001">
    <property type="entry name" value="Helicase_ATP-bd"/>
</dbReference>
<feature type="region of interest" description="Disordered" evidence="10">
    <location>
        <begin position="74"/>
        <end position="215"/>
    </location>
</feature>
<dbReference type="CDD" id="cd18793">
    <property type="entry name" value="SF2_C_SNF"/>
    <property type="match status" value="1"/>
</dbReference>
<dbReference type="InterPro" id="IPR001841">
    <property type="entry name" value="Znf_RING"/>
</dbReference>
<feature type="compositionally biased region" description="Low complexity" evidence="10">
    <location>
        <begin position="184"/>
        <end position="204"/>
    </location>
</feature>
<evidence type="ECO:0000256" key="1">
    <source>
        <dbReference type="ARBA" id="ARBA00007025"/>
    </source>
</evidence>
<accession>A0A8K0TDT0</accession>
<keyword evidence="5" id="KW-0378">Hydrolase</keyword>
<feature type="compositionally biased region" description="Acidic residues" evidence="10">
    <location>
        <begin position="882"/>
        <end position="907"/>
    </location>
</feature>
<dbReference type="GO" id="GO:0005524">
    <property type="term" value="F:ATP binding"/>
    <property type="evidence" value="ECO:0007669"/>
    <property type="project" value="UniProtKB-KW"/>
</dbReference>
<comment type="similarity">
    <text evidence="1">Belongs to the SNF2/RAD54 helicase family.</text>
</comment>
<dbReference type="InterPro" id="IPR000330">
    <property type="entry name" value="SNF2_N"/>
</dbReference>
<reference evidence="14" key="1">
    <citation type="journal article" date="2021" name="Nat. Commun.">
        <title>Genetic determinants of endophytism in the Arabidopsis root mycobiome.</title>
        <authorList>
            <person name="Mesny F."/>
            <person name="Miyauchi S."/>
            <person name="Thiergart T."/>
            <person name="Pickel B."/>
            <person name="Atanasova L."/>
            <person name="Karlsson M."/>
            <person name="Huettel B."/>
            <person name="Barry K.W."/>
            <person name="Haridas S."/>
            <person name="Chen C."/>
            <person name="Bauer D."/>
            <person name="Andreopoulos W."/>
            <person name="Pangilinan J."/>
            <person name="LaButti K."/>
            <person name="Riley R."/>
            <person name="Lipzen A."/>
            <person name="Clum A."/>
            <person name="Drula E."/>
            <person name="Henrissat B."/>
            <person name="Kohler A."/>
            <person name="Grigoriev I.V."/>
            <person name="Martin F.M."/>
            <person name="Hacquard S."/>
        </authorList>
    </citation>
    <scope>NUCLEOTIDE SEQUENCE</scope>
    <source>
        <strain evidence="14">MPI-CAGE-AT-0016</strain>
    </source>
</reference>
<keyword evidence="2" id="KW-0479">Metal-binding</keyword>
<evidence type="ECO:0000256" key="10">
    <source>
        <dbReference type="SAM" id="MobiDB-lite"/>
    </source>
</evidence>
<feature type="compositionally biased region" description="Low complexity" evidence="10">
    <location>
        <begin position="139"/>
        <end position="156"/>
    </location>
</feature>
<dbReference type="SMART" id="SM00184">
    <property type="entry name" value="RING"/>
    <property type="match status" value="1"/>
</dbReference>
<dbReference type="Gene3D" id="3.40.50.10810">
    <property type="entry name" value="Tandem AAA-ATPase domain"/>
    <property type="match status" value="1"/>
</dbReference>
<protein>
    <submittedName>
        <fullName evidence="14">SNF2 family domain-containing protein</fullName>
    </submittedName>
</protein>
<evidence type="ECO:0000313" key="14">
    <source>
        <dbReference type="EMBL" id="KAH7358306.1"/>
    </source>
</evidence>
<dbReference type="Pfam" id="PF00271">
    <property type="entry name" value="Helicase_C"/>
    <property type="match status" value="1"/>
</dbReference>
<dbReference type="InterPro" id="IPR050628">
    <property type="entry name" value="SNF2_RAD54_helicase_TF"/>
</dbReference>
<sequence length="1219" mass="136145">MADGSSELAALNQALQHIDKKVALNIKAQQEHKDAILSYKEIAKIDPSWNTEPSIQESELALKTLDDELIKLRRRREMGSNKRQELMTGKPAVRHPFQPMRPESKPMPGSYPSAPGDLRWGQPSKAEPGNMSNNSLRVPSGASTPGYSSSSSAVSGNKRGLQSQHGAIDLTGPGPSKRPRASGSPYDSSPSRTRPPSSGSTASSVIDLTGNDDEVRASIDIHKRKAVAARRRNLFGGGQLTSNSVPSRGGNNPWAIPSQYNNAASTPSWMQEVGRLTAPQAQPMPGGLPGGPSPGNPRVPFSGHFGGYISSDEDGDGSPSHPAGASRPPQQPNQPGLSAMQRAILRTNHFDYENMVDGFGNPLDPRIANYARNVADDPRMSKSDIDHLLANITPDMNIPEEDRADTPDAMTYPLYKHQKLALDWMTRQEEGASKGGILADDMGLGKTISMLALIVSRQAKRDNFTDAEKENGEVDTSKPWFFTKTNLIVLPKALIRQWEDEIKRKLREHSRLSVVVFHGARKYTAKDLLRYDVVLTTYGTLLADHTRLQRFWKDHEGRNVNLDTDPTLAKDVCLFHPKHSLFWRVILDESQHIKNERSKSTEAACQLMSTYRWCMSGTPMMNSLDEIYPLIRFLRIPPYNDRNRFRKAFGTMYGKGKAGADPKPTAMTNFQVLLKAILFRRSKTSKLDGEPIIVLPNKTEEVVHVTMAEEEKKFYTELAANTRITINEYLRKGTLGKHYSHVLELLLRLRQACCHPHLLDAQEATPEVNDGMLALAKRMDRNVVERIIAKARELVASAEGGFECPICYEIISNPNLPLPCGHEICATCFEAHVDNADHDNIIEGEEGVGAKCPVCRVILQKDNVVTYKAFRAVYLPELADEDEDQYDDLSSDEDDVVESDSDDSDDTDNAKADDVDANGNLKDFIADSDDDLFVPRSKDTDDSDGDVSDNGHFVNRRSPKPKKAPKAKKPQKSKQQNGSDSKSKEKSQKPKQKKKARKPKSAPSKRVKVKPSMLRHLRQEGKKNKEARRAYRRYLKKNWLPSAKVTACLDLLKKIRDESDGEKTIIFSQWTMLMDFVEVALELDPELKEVGAVRFDGEMSMPERDRAVARFRDDNRTKIMLVSLRAGNAGLNLVSASRVIILDPFWNPFIEMQAVDRAHRIGQQREVKVYRLLVQGTVEDRIMEIKERKEKMITNALDEGVAKKLGGLSIADLKRLFDV</sequence>
<dbReference type="Proteomes" id="UP000813385">
    <property type="component" value="Unassembled WGS sequence"/>
</dbReference>
<dbReference type="InterPro" id="IPR018957">
    <property type="entry name" value="Znf_C3HC4_RING-type"/>
</dbReference>
<dbReference type="InterPro" id="IPR027417">
    <property type="entry name" value="P-loop_NTPase"/>
</dbReference>
<evidence type="ECO:0000256" key="7">
    <source>
        <dbReference type="ARBA" id="ARBA00022833"/>
    </source>
</evidence>
<dbReference type="SMART" id="SM00490">
    <property type="entry name" value="HELICc"/>
    <property type="match status" value="1"/>
</dbReference>
<dbReference type="SUPFAM" id="SSF57850">
    <property type="entry name" value="RING/U-box"/>
    <property type="match status" value="1"/>
</dbReference>
<feature type="compositionally biased region" description="Basic residues" evidence="10">
    <location>
        <begin position="989"/>
        <end position="1016"/>
    </location>
</feature>
<dbReference type="InterPro" id="IPR013083">
    <property type="entry name" value="Znf_RING/FYVE/PHD"/>
</dbReference>
<dbReference type="Gene3D" id="3.40.50.300">
    <property type="entry name" value="P-loop containing nucleotide triphosphate hydrolases"/>
    <property type="match status" value="2"/>
</dbReference>
<dbReference type="CDD" id="cd18008">
    <property type="entry name" value="DEXDc_SHPRH-like"/>
    <property type="match status" value="1"/>
</dbReference>
<dbReference type="GO" id="GO:0000724">
    <property type="term" value="P:double-strand break repair via homologous recombination"/>
    <property type="evidence" value="ECO:0007669"/>
    <property type="project" value="TreeGrafter"/>
</dbReference>
<feature type="domain" description="Helicase ATP-binding" evidence="12">
    <location>
        <begin position="427"/>
        <end position="637"/>
    </location>
</feature>
<dbReference type="EMBL" id="JAGPXD010000004">
    <property type="protein sequence ID" value="KAH7358306.1"/>
    <property type="molecule type" value="Genomic_DNA"/>
</dbReference>
<evidence type="ECO:0000256" key="6">
    <source>
        <dbReference type="ARBA" id="ARBA00022806"/>
    </source>
</evidence>
<dbReference type="GO" id="GO:0005634">
    <property type="term" value="C:nucleus"/>
    <property type="evidence" value="ECO:0007669"/>
    <property type="project" value="TreeGrafter"/>
</dbReference>
<dbReference type="OrthoDB" id="423559at2759"/>
<comment type="caution">
    <text evidence="14">The sequence shown here is derived from an EMBL/GenBank/DDBJ whole genome shotgun (WGS) entry which is preliminary data.</text>
</comment>
<feature type="region of interest" description="Disordered" evidence="10">
    <location>
        <begin position="279"/>
        <end position="337"/>
    </location>
</feature>
<keyword evidence="8" id="KW-0067">ATP-binding</keyword>
<organism evidence="14 15">
    <name type="scientific">Plectosphaerella cucumerina</name>
    <dbReference type="NCBI Taxonomy" id="40658"/>
    <lineage>
        <taxon>Eukaryota</taxon>
        <taxon>Fungi</taxon>
        <taxon>Dikarya</taxon>
        <taxon>Ascomycota</taxon>
        <taxon>Pezizomycotina</taxon>
        <taxon>Sordariomycetes</taxon>
        <taxon>Hypocreomycetidae</taxon>
        <taxon>Glomerellales</taxon>
        <taxon>Plectosphaerellaceae</taxon>
        <taxon>Plectosphaerella</taxon>
    </lineage>
</organism>
<dbReference type="Pfam" id="PF00097">
    <property type="entry name" value="zf-C3HC4"/>
    <property type="match status" value="1"/>
</dbReference>
<dbReference type="InterPro" id="IPR038718">
    <property type="entry name" value="SNF2-like_sf"/>
</dbReference>
<dbReference type="PROSITE" id="PS51194">
    <property type="entry name" value="HELICASE_CTER"/>
    <property type="match status" value="1"/>
</dbReference>
<feature type="domain" description="Helicase C-terminal" evidence="13">
    <location>
        <begin position="1047"/>
        <end position="1209"/>
    </location>
</feature>
<keyword evidence="6" id="KW-0347">Helicase</keyword>
<feature type="compositionally biased region" description="Basic and acidic residues" evidence="10">
    <location>
        <begin position="74"/>
        <end position="85"/>
    </location>
</feature>
<dbReference type="PROSITE" id="PS50089">
    <property type="entry name" value="ZF_RING_2"/>
    <property type="match status" value="1"/>
</dbReference>
<keyword evidence="4 9" id="KW-0863">Zinc-finger</keyword>
<dbReference type="SUPFAM" id="SSF52540">
    <property type="entry name" value="P-loop containing nucleoside triphosphate hydrolases"/>
    <property type="match status" value="2"/>
</dbReference>
<evidence type="ECO:0000256" key="3">
    <source>
        <dbReference type="ARBA" id="ARBA00022741"/>
    </source>
</evidence>
<dbReference type="GO" id="GO:0005737">
    <property type="term" value="C:cytoplasm"/>
    <property type="evidence" value="ECO:0007669"/>
    <property type="project" value="TreeGrafter"/>
</dbReference>
<dbReference type="PANTHER" id="PTHR45626">
    <property type="entry name" value="TRANSCRIPTION TERMINATION FACTOR 2-RELATED"/>
    <property type="match status" value="1"/>
</dbReference>
<dbReference type="GO" id="GO:0008094">
    <property type="term" value="F:ATP-dependent activity, acting on DNA"/>
    <property type="evidence" value="ECO:0007669"/>
    <property type="project" value="TreeGrafter"/>
</dbReference>
<keyword evidence="3" id="KW-0547">Nucleotide-binding</keyword>
<keyword evidence="15" id="KW-1185">Reference proteome</keyword>
<feature type="compositionally biased region" description="Basic and acidic residues" evidence="10">
    <location>
        <begin position="1017"/>
        <end position="1026"/>
    </location>
</feature>
<dbReference type="Gene3D" id="3.30.40.10">
    <property type="entry name" value="Zinc/RING finger domain, C3HC4 (zinc finger)"/>
    <property type="match status" value="1"/>
</dbReference>
<gene>
    <name evidence="14" type="ORF">B0T11DRAFT_330123</name>
</gene>
<evidence type="ECO:0000256" key="8">
    <source>
        <dbReference type="ARBA" id="ARBA00022840"/>
    </source>
</evidence>
<evidence type="ECO:0000256" key="9">
    <source>
        <dbReference type="PROSITE-ProRule" id="PRU00175"/>
    </source>
</evidence>
<dbReference type="SMART" id="SM00487">
    <property type="entry name" value="DEXDc"/>
    <property type="match status" value="1"/>
</dbReference>
<dbReference type="AlphaFoldDB" id="A0A8K0TDT0"/>
<feature type="region of interest" description="Disordered" evidence="10">
    <location>
        <begin position="882"/>
        <end position="1026"/>
    </location>
</feature>
<dbReference type="CDD" id="cd16449">
    <property type="entry name" value="RING-HC"/>
    <property type="match status" value="1"/>
</dbReference>
<evidence type="ECO:0000259" key="13">
    <source>
        <dbReference type="PROSITE" id="PS51194"/>
    </source>
</evidence>
<feature type="domain" description="RING-type" evidence="11">
    <location>
        <begin position="804"/>
        <end position="856"/>
    </location>
</feature>
<evidence type="ECO:0000259" key="11">
    <source>
        <dbReference type="PROSITE" id="PS50089"/>
    </source>
</evidence>
<evidence type="ECO:0000259" key="12">
    <source>
        <dbReference type="PROSITE" id="PS51192"/>
    </source>
</evidence>
<dbReference type="GO" id="GO:0008270">
    <property type="term" value="F:zinc ion binding"/>
    <property type="evidence" value="ECO:0007669"/>
    <property type="project" value="UniProtKB-KW"/>
</dbReference>
<dbReference type="InterPro" id="IPR001650">
    <property type="entry name" value="Helicase_C-like"/>
</dbReference>
<proteinExistence type="inferred from homology"/>
<evidence type="ECO:0000256" key="5">
    <source>
        <dbReference type="ARBA" id="ARBA00022801"/>
    </source>
</evidence>
<dbReference type="Pfam" id="PF00176">
    <property type="entry name" value="SNF2-rel_dom"/>
    <property type="match status" value="1"/>
</dbReference>
<feature type="compositionally biased region" description="Basic residues" evidence="10">
    <location>
        <begin position="954"/>
        <end position="972"/>
    </location>
</feature>
<dbReference type="PANTHER" id="PTHR45626:SF16">
    <property type="entry name" value="ATP-DEPENDENT HELICASE ULS1"/>
    <property type="match status" value="1"/>
</dbReference>
<dbReference type="GO" id="GO:0016787">
    <property type="term" value="F:hydrolase activity"/>
    <property type="evidence" value="ECO:0007669"/>
    <property type="project" value="UniProtKB-KW"/>
</dbReference>
<dbReference type="InterPro" id="IPR049730">
    <property type="entry name" value="SNF2/RAD54-like_C"/>
</dbReference>
<evidence type="ECO:0000256" key="2">
    <source>
        <dbReference type="ARBA" id="ARBA00022723"/>
    </source>
</evidence>
<name>A0A8K0TDT0_9PEZI</name>
<evidence type="ECO:0000313" key="15">
    <source>
        <dbReference type="Proteomes" id="UP000813385"/>
    </source>
</evidence>
<dbReference type="PROSITE" id="PS51192">
    <property type="entry name" value="HELICASE_ATP_BIND_1"/>
    <property type="match status" value="1"/>
</dbReference>
<dbReference type="GO" id="GO:0004386">
    <property type="term" value="F:helicase activity"/>
    <property type="evidence" value="ECO:0007669"/>
    <property type="project" value="UniProtKB-KW"/>
</dbReference>
<evidence type="ECO:0000256" key="4">
    <source>
        <dbReference type="ARBA" id="ARBA00022771"/>
    </source>
</evidence>